<dbReference type="Pfam" id="PF00384">
    <property type="entry name" value="Molybdopterin"/>
    <property type="match status" value="1"/>
</dbReference>
<dbReference type="PROSITE" id="PS00932">
    <property type="entry name" value="MOLYBDOPTERIN_PROK_3"/>
    <property type="match status" value="1"/>
</dbReference>
<dbReference type="Gene3D" id="2.20.25.90">
    <property type="entry name" value="ADC-like domains"/>
    <property type="match status" value="1"/>
</dbReference>
<dbReference type="GO" id="GO:0009055">
    <property type="term" value="F:electron transfer activity"/>
    <property type="evidence" value="ECO:0007669"/>
    <property type="project" value="TreeGrafter"/>
</dbReference>
<evidence type="ECO:0000256" key="3">
    <source>
        <dbReference type="ARBA" id="ARBA00022505"/>
    </source>
</evidence>
<dbReference type="RefSeq" id="WP_028027830.1">
    <property type="nucleotide sequence ID" value="NZ_JANJZH010000021.1"/>
</dbReference>
<reference evidence="10 11" key="1">
    <citation type="submission" date="2019-12" db="EMBL/GenBank/DDBJ databases">
        <title>Microbes associate with the intestines of laboratory mice.</title>
        <authorList>
            <person name="Navarre W."/>
            <person name="Wong E."/>
        </authorList>
    </citation>
    <scope>NUCLEOTIDE SEQUENCE [LARGE SCALE GENOMIC DNA]</scope>
    <source>
        <strain evidence="10 11">NM66_B29</strain>
    </source>
</reference>
<keyword evidence="11" id="KW-1185">Reference proteome</keyword>
<dbReference type="NCBIfam" id="TIGR02166">
    <property type="entry name" value="dmsA_ynfE"/>
    <property type="match status" value="1"/>
</dbReference>
<keyword evidence="5" id="KW-0732">Signal</keyword>
<evidence type="ECO:0000256" key="5">
    <source>
        <dbReference type="ARBA" id="ARBA00022729"/>
    </source>
</evidence>
<dbReference type="PANTHER" id="PTHR43742:SF8">
    <property type="entry name" value="ANAEROBIC DIMETHYL SULFOXIDE REDUCTASE, SUBUNIT A"/>
    <property type="match status" value="1"/>
</dbReference>
<evidence type="ECO:0000259" key="9">
    <source>
        <dbReference type="PROSITE" id="PS51669"/>
    </source>
</evidence>
<dbReference type="PANTHER" id="PTHR43742">
    <property type="entry name" value="TRIMETHYLAMINE-N-OXIDE REDUCTASE"/>
    <property type="match status" value="1"/>
</dbReference>
<dbReference type="GO" id="GO:0051539">
    <property type="term" value="F:4 iron, 4 sulfur cluster binding"/>
    <property type="evidence" value="ECO:0007669"/>
    <property type="project" value="InterPro"/>
</dbReference>
<evidence type="ECO:0000313" key="11">
    <source>
        <dbReference type="Proteomes" id="UP000463388"/>
    </source>
</evidence>
<dbReference type="InterPro" id="IPR011888">
    <property type="entry name" value="Anaer_DMSO_reductase"/>
</dbReference>
<dbReference type="InterPro" id="IPR009010">
    <property type="entry name" value="Asp_de-COase-like_dom_sf"/>
</dbReference>
<dbReference type="Gene3D" id="3.40.228.10">
    <property type="entry name" value="Dimethylsulfoxide Reductase, domain 2"/>
    <property type="match status" value="1"/>
</dbReference>
<keyword evidence="8" id="KW-0411">Iron-sulfur</keyword>
<dbReference type="SUPFAM" id="SSF53706">
    <property type="entry name" value="Formate dehydrogenase/DMSO reductase, domains 1-3"/>
    <property type="match status" value="1"/>
</dbReference>
<dbReference type="Gene3D" id="2.40.40.20">
    <property type="match status" value="1"/>
</dbReference>
<dbReference type="GO" id="GO:0030151">
    <property type="term" value="F:molybdenum ion binding"/>
    <property type="evidence" value="ECO:0007669"/>
    <property type="project" value="InterPro"/>
</dbReference>
<evidence type="ECO:0000256" key="1">
    <source>
        <dbReference type="ARBA" id="ARBA00001942"/>
    </source>
</evidence>
<protein>
    <submittedName>
        <fullName evidence="10">Molybdopterin-dependent oxidoreductase</fullName>
    </submittedName>
</protein>
<evidence type="ECO:0000256" key="7">
    <source>
        <dbReference type="ARBA" id="ARBA00023004"/>
    </source>
</evidence>
<comment type="caution">
    <text evidence="10">The sequence shown here is derived from an EMBL/GenBank/DDBJ whole genome shotgun (WGS) entry which is preliminary data.</text>
</comment>
<keyword evidence="4" id="KW-0479">Metal-binding</keyword>
<evidence type="ECO:0000256" key="8">
    <source>
        <dbReference type="ARBA" id="ARBA00023014"/>
    </source>
</evidence>
<dbReference type="InterPro" id="IPR006655">
    <property type="entry name" value="Mopterin_OxRdtase_prok_CS"/>
</dbReference>
<proteinExistence type="inferred from homology"/>
<dbReference type="SUPFAM" id="SSF50692">
    <property type="entry name" value="ADC-like"/>
    <property type="match status" value="1"/>
</dbReference>
<dbReference type="GO" id="GO:0009061">
    <property type="term" value="P:anaerobic respiration"/>
    <property type="evidence" value="ECO:0007669"/>
    <property type="project" value="TreeGrafter"/>
</dbReference>
<dbReference type="Gene3D" id="3.40.50.740">
    <property type="match status" value="2"/>
</dbReference>
<accession>A0A6N8JTL0</accession>
<dbReference type="InterPro" id="IPR006656">
    <property type="entry name" value="Mopterin_OxRdtase"/>
</dbReference>
<evidence type="ECO:0000256" key="6">
    <source>
        <dbReference type="ARBA" id="ARBA00023002"/>
    </source>
</evidence>
<name>A0A6N8JTL0_9ACTN</name>
<organism evidence="10 11">
    <name type="scientific">Adlercreutzia mucosicola</name>
    <dbReference type="NCBI Taxonomy" id="580026"/>
    <lineage>
        <taxon>Bacteria</taxon>
        <taxon>Bacillati</taxon>
        <taxon>Actinomycetota</taxon>
        <taxon>Coriobacteriia</taxon>
        <taxon>Eggerthellales</taxon>
        <taxon>Eggerthellaceae</taxon>
        <taxon>Adlercreutzia</taxon>
    </lineage>
</organism>
<dbReference type="InterPro" id="IPR006311">
    <property type="entry name" value="TAT_signal"/>
</dbReference>
<keyword evidence="6" id="KW-0560">Oxidoreductase</keyword>
<dbReference type="InterPro" id="IPR050612">
    <property type="entry name" value="Prok_Mopterin_Oxidored"/>
</dbReference>
<sequence length="810" mass="88064">MTNHEKTSVSRRTFVKGSALAGLGAAAMGTASLFGCAPAAESTGELADTGEAVADTIVWTHCAVNCGSCCALQCHVQDGEIKYVESDNTGSAELGEPQLRACLRGRSIRRWLQSPDRLNKPLKRVGKRGEGKFEEISWEEALDTIASEMKRIRETYGDEAMTSHYSSGVCQGQVQANPVKRLLNLTGGFLNYYGSYSSAHISAAGTYTYGGGTYGSSFLTIQPGQLVVLFGDSPADTRMGGGGHTHDFAYIRETTDCRVITIDPRMTDTTCGQGGEWIPIRPGTDGALCAALAYEIINNGWADEEFLHTYCVGYDEETLPESAKGKNASYKDYILGTGPDATPKTPAWAAAITLIPEQRIIDLAREMHESDPVYIGQGYGPQRRANGEITARAIMVLPQLLGQIGKPGMNDGRREGCASVGLGMLPTGENPVTTNIPTFEWPNAILHGEELTALNAGVQGADKMSSSIKFIWNYAGNCLTNQHSDINLTHDILADESLVEFIVTSEVFMTDSAKYSDIIIPDLTSQEQISISSDGYSDNMIAVIFGAPVYEPKFERRGIYEVCADLAERLGVGDEFTEGKTREDWLREIYDEARTANAEKGMDMPTWDEGYAMGVWKMKPEPIVKLADFVEDPVANALPTPSGKIEIYSETLAGFEATWELAEDEVVTALPIYDPGFLGYEACTEEYPLQITGFHYKAHTHSSYANNEVIQTAAQHVAWVNPVDAEARGIKDGDTIRVFNDCGEIRIEAKVTPRVIPGNVSIPQGMWHDADMAGDRVDHGGCINTLTKYRPTPLAKANPQHSNIGQIAKA</sequence>
<dbReference type="SMART" id="SM00926">
    <property type="entry name" value="Molybdop_Fe4S4"/>
    <property type="match status" value="1"/>
</dbReference>
<evidence type="ECO:0000313" key="10">
    <source>
        <dbReference type="EMBL" id="MVX62056.1"/>
    </source>
</evidence>
<dbReference type="GO" id="GO:0009389">
    <property type="term" value="F:dimethyl sulfoxide reductase activity"/>
    <property type="evidence" value="ECO:0007669"/>
    <property type="project" value="InterPro"/>
</dbReference>
<dbReference type="EMBL" id="WSRR01000052">
    <property type="protein sequence ID" value="MVX62056.1"/>
    <property type="molecule type" value="Genomic_DNA"/>
</dbReference>
<keyword evidence="7" id="KW-0408">Iron</keyword>
<dbReference type="AlphaFoldDB" id="A0A6N8JTL0"/>
<dbReference type="PROSITE" id="PS51318">
    <property type="entry name" value="TAT"/>
    <property type="match status" value="1"/>
</dbReference>
<feature type="domain" description="4Fe-4S Mo/W bis-MGD-type" evidence="9">
    <location>
        <begin position="55"/>
        <end position="116"/>
    </location>
</feature>
<dbReference type="Pfam" id="PF01568">
    <property type="entry name" value="Molydop_binding"/>
    <property type="match status" value="1"/>
</dbReference>
<dbReference type="Pfam" id="PF04879">
    <property type="entry name" value="Molybdop_Fe4S4"/>
    <property type="match status" value="1"/>
</dbReference>
<dbReference type="Proteomes" id="UP000463388">
    <property type="component" value="Unassembled WGS sequence"/>
</dbReference>
<comment type="cofactor">
    <cofactor evidence="1">
        <name>Mo-bis(molybdopterin guanine dinucleotide)</name>
        <dbReference type="ChEBI" id="CHEBI:60539"/>
    </cofactor>
</comment>
<gene>
    <name evidence="10" type="ORF">GKZ27_11445</name>
</gene>
<evidence type="ECO:0000256" key="2">
    <source>
        <dbReference type="ARBA" id="ARBA00010312"/>
    </source>
</evidence>
<dbReference type="InterPro" id="IPR006657">
    <property type="entry name" value="MoPterin_dinucl-bd_dom"/>
</dbReference>
<dbReference type="GO" id="GO:0043546">
    <property type="term" value="F:molybdopterin cofactor binding"/>
    <property type="evidence" value="ECO:0007669"/>
    <property type="project" value="InterPro"/>
</dbReference>
<dbReference type="GO" id="GO:0030288">
    <property type="term" value="C:outer membrane-bounded periplasmic space"/>
    <property type="evidence" value="ECO:0007669"/>
    <property type="project" value="TreeGrafter"/>
</dbReference>
<dbReference type="PROSITE" id="PS51669">
    <property type="entry name" value="4FE4S_MOW_BIS_MGD"/>
    <property type="match status" value="1"/>
</dbReference>
<dbReference type="InterPro" id="IPR006963">
    <property type="entry name" value="Mopterin_OxRdtase_4Fe-4S_dom"/>
</dbReference>
<evidence type="ECO:0000256" key="4">
    <source>
        <dbReference type="ARBA" id="ARBA00022723"/>
    </source>
</evidence>
<keyword evidence="3" id="KW-0500">Molybdenum</keyword>
<comment type="similarity">
    <text evidence="2">Belongs to the prokaryotic molybdopterin-containing oxidoreductase family.</text>
</comment>
<dbReference type="OrthoDB" id="7376058at2"/>